<dbReference type="Gene3D" id="3.90.1200.10">
    <property type="match status" value="1"/>
</dbReference>
<dbReference type="GO" id="GO:0046522">
    <property type="term" value="F:S-methyl-5-thioribose kinase activity"/>
    <property type="evidence" value="ECO:0007669"/>
    <property type="project" value="UniProtKB-UniRule"/>
</dbReference>
<evidence type="ECO:0000256" key="4">
    <source>
        <dbReference type="ARBA" id="ARBA00022741"/>
    </source>
</evidence>
<feature type="binding site" evidence="7">
    <location>
        <position position="43"/>
    </location>
    <ligand>
        <name>ATP</name>
        <dbReference type="ChEBI" id="CHEBI:30616"/>
    </ligand>
</feature>
<dbReference type="Pfam" id="PF01636">
    <property type="entry name" value="APH"/>
    <property type="match status" value="1"/>
</dbReference>
<evidence type="ECO:0000313" key="9">
    <source>
        <dbReference type="EMBL" id="PSL40123.1"/>
    </source>
</evidence>
<feature type="binding site" evidence="7">
    <location>
        <position position="339"/>
    </location>
    <ligand>
        <name>substrate</name>
    </ligand>
</feature>
<gene>
    <name evidence="7" type="primary">mtnK</name>
    <name evidence="9" type="ORF">B0H99_106141</name>
</gene>
<evidence type="ECO:0000256" key="7">
    <source>
        <dbReference type="HAMAP-Rule" id="MF_01683"/>
    </source>
</evidence>
<dbReference type="AlphaFoldDB" id="A0A2P8H1N2"/>
<dbReference type="HAMAP" id="MF_01683">
    <property type="entry name" value="Salvage_MtnK"/>
    <property type="match status" value="1"/>
</dbReference>
<evidence type="ECO:0000313" key="10">
    <source>
        <dbReference type="Proteomes" id="UP000242682"/>
    </source>
</evidence>
<evidence type="ECO:0000256" key="6">
    <source>
        <dbReference type="ARBA" id="ARBA00022840"/>
    </source>
</evidence>
<protein>
    <recommendedName>
        <fullName evidence="7">Methylthioribose kinase</fullName>
        <shortName evidence="7">MTR kinase</shortName>
        <ecNumber evidence="7">2.7.1.100</ecNumber>
    </recommendedName>
</protein>
<feature type="binding site" evidence="7">
    <location>
        <position position="60"/>
    </location>
    <ligand>
        <name>ATP</name>
        <dbReference type="ChEBI" id="CHEBI:30616"/>
    </ligand>
</feature>
<reference evidence="9 10" key="1">
    <citation type="submission" date="2018-03" db="EMBL/GenBank/DDBJ databases">
        <title>Genomic Encyclopedia of Type Strains, Phase III (KMG-III): the genomes of soil and plant-associated and newly described type strains.</title>
        <authorList>
            <person name="Whitman W."/>
        </authorList>
    </citation>
    <scope>NUCLEOTIDE SEQUENCE [LARGE SCALE GENOMIC DNA]</scope>
    <source>
        <strain evidence="9 10">CGMCC 1.12259</strain>
    </source>
</reference>
<keyword evidence="7" id="KW-0028">Amino-acid biosynthesis</keyword>
<dbReference type="GO" id="GO:0019509">
    <property type="term" value="P:L-methionine salvage from methylthioadenosine"/>
    <property type="evidence" value="ECO:0007669"/>
    <property type="project" value="UniProtKB-UniRule"/>
</dbReference>
<comment type="caution">
    <text evidence="9">The sequence shown here is derived from an EMBL/GenBank/DDBJ whole genome shotgun (WGS) entry which is preliminary data.</text>
</comment>
<proteinExistence type="inferred from homology"/>
<dbReference type="PANTHER" id="PTHR34273">
    <property type="entry name" value="METHYLTHIORIBOSE KINASE"/>
    <property type="match status" value="1"/>
</dbReference>
<keyword evidence="6 7" id="KW-0067">ATP-binding</keyword>
<evidence type="ECO:0000259" key="8">
    <source>
        <dbReference type="Pfam" id="PF01636"/>
    </source>
</evidence>
<dbReference type="Gene3D" id="3.30.200.20">
    <property type="entry name" value="Phosphorylase Kinase, domain 1"/>
    <property type="match status" value="1"/>
</dbReference>
<dbReference type="InterPro" id="IPR002575">
    <property type="entry name" value="Aminoglycoside_PTrfase"/>
</dbReference>
<comment type="pathway">
    <text evidence="7">Amino-acid biosynthesis; L-methionine biosynthesis via salvage pathway; S-methyl-5-thio-alpha-D-ribose 1-phosphate from S-methyl-5'-thioadenosine (hydrolase route): step 2/2.</text>
</comment>
<keyword evidence="10" id="KW-1185">Reference proteome</keyword>
<dbReference type="InterPro" id="IPR009212">
    <property type="entry name" value="Methylthioribose_kinase"/>
</dbReference>
<feature type="binding site" evidence="7">
    <location>
        <position position="232"/>
    </location>
    <ligand>
        <name>substrate</name>
    </ligand>
</feature>
<comment type="function">
    <text evidence="7">Catalyzes the phosphorylation of methylthioribose into methylthioribose-1-phosphate.</text>
</comment>
<comment type="subunit">
    <text evidence="2 7">Homodimer.</text>
</comment>
<dbReference type="InterPro" id="IPR011009">
    <property type="entry name" value="Kinase-like_dom_sf"/>
</dbReference>
<dbReference type="Proteomes" id="UP000242682">
    <property type="component" value="Unassembled WGS sequence"/>
</dbReference>
<evidence type="ECO:0000256" key="5">
    <source>
        <dbReference type="ARBA" id="ARBA00022777"/>
    </source>
</evidence>
<dbReference type="PANTHER" id="PTHR34273:SF2">
    <property type="entry name" value="METHYLTHIORIBOSE KINASE"/>
    <property type="match status" value="1"/>
</dbReference>
<keyword evidence="7" id="KW-0486">Methionine biosynthesis</keyword>
<sequence>MTTTTQSYKALTDESAIALAESLNFFSQGAKLESQEIGDGNLNYVFKITDGESGKGLIIKQALPYAKVVGESWPLTLKRATIEANALKKHGEFVPELVPAVYATNEELAFTVMEDLSHLTIAREGLISGEAYPKLSADIGKYLAKTLFHTSDFALHPFEKKRLAVEFSNPELCKITEDLIFTDPFFDHETNDFEPELQTAVEAIWNNGPLKLEAAKLKKSFLTEAEALLHGDLHTGSIFASETETKVIDPEFAFYGPIGFDVGLFLANLIAQAVTREGEKREAVIRHIENTWKVFSSTFSELWEEKGIEAFKDTKGYKEFVLEKIFQDAIGFAGCELIRRTIGLAHVKDLDGIEEPERRIGLKKQVLQTGEALIVKRKDLPTIAAVIALVEEQN</sequence>
<dbReference type="UniPathway" id="UPA00904">
    <property type="reaction ID" value="UER00872"/>
</dbReference>
<feature type="domain" description="Aminoglycoside phosphotransferase" evidence="8">
    <location>
        <begin position="35"/>
        <end position="270"/>
    </location>
</feature>
<comment type="similarity">
    <text evidence="1 7">Belongs to the methylthioribose kinase family.</text>
</comment>
<evidence type="ECO:0000256" key="2">
    <source>
        <dbReference type="ARBA" id="ARBA00011738"/>
    </source>
</evidence>
<comment type="catalytic activity">
    <reaction evidence="7">
        <text>5-(methylsulfanyl)-D-ribose + ATP = 5-(methylsulfanyl)-alpha-D-ribose 1-phosphate + ADP + H(+)</text>
        <dbReference type="Rhea" id="RHEA:22312"/>
        <dbReference type="ChEBI" id="CHEBI:15378"/>
        <dbReference type="ChEBI" id="CHEBI:30616"/>
        <dbReference type="ChEBI" id="CHEBI:58533"/>
        <dbReference type="ChEBI" id="CHEBI:78440"/>
        <dbReference type="ChEBI" id="CHEBI:456216"/>
        <dbReference type="EC" id="2.7.1.100"/>
    </reaction>
</comment>
<feature type="binding site" evidence="7">
    <location>
        <begin position="114"/>
        <end position="116"/>
    </location>
    <ligand>
        <name>ATP</name>
        <dbReference type="ChEBI" id="CHEBI:30616"/>
    </ligand>
</feature>
<keyword evidence="5 7" id="KW-0418">Kinase</keyword>
<accession>A0A2P8H1N2</accession>
<dbReference type="PIRSF" id="PIRSF031134">
    <property type="entry name" value="MTRK"/>
    <property type="match status" value="1"/>
</dbReference>
<dbReference type="EMBL" id="PYAT01000006">
    <property type="protein sequence ID" value="PSL40123.1"/>
    <property type="molecule type" value="Genomic_DNA"/>
</dbReference>
<keyword evidence="4 7" id="KW-0547">Nucleotide-binding</keyword>
<name>A0A2P8H1N2_9BACL</name>
<evidence type="ECO:0000256" key="3">
    <source>
        <dbReference type="ARBA" id="ARBA00022679"/>
    </source>
</evidence>
<organism evidence="9 10">
    <name type="scientific">Planomicrobium soli</name>
    <dbReference type="NCBI Taxonomy" id="1176648"/>
    <lineage>
        <taxon>Bacteria</taxon>
        <taxon>Bacillati</taxon>
        <taxon>Bacillota</taxon>
        <taxon>Bacilli</taxon>
        <taxon>Bacillales</taxon>
        <taxon>Caryophanaceae</taxon>
        <taxon>Planomicrobium</taxon>
    </lineage>
</organism>
<dbReference type="SUPFAM" id="SSF56112">
    <property type="entry name" value="Protein kinase-like (PK-like)"/>
    <property type="match status" value="1"/>
</dbReference>
<evidence type="ECO:0000256" key="1">
    <source>
        <dbReference type="ARBA" id="ARBA00010165"/>
    </source>
</evidence>
<feature type="binding site" evidence="7">
    <location>
        <begin position="249"/>
        <end position="251"/>
    </location>
    <ligand>
        <name>ATP</name>
        <dbReference type="ChEBI" id="CHEBI:30616"/>
    </ligand>
</feature>
<dbReference type="GO" id="GO:0005524">
    <property type="term" value="F:ATP binding"/>
    <property type="evidence" value="ECO:0007669"/>
    <property type="project" value="UniProtKB-UniRule"/>
</dbReference>
<keyword evidence="3 7" id="KW-0808">Transferase</keyword>
<dbReference type="NCBIfam" id="TIGR01767">
    <property type="entry name" value="MTRK"/>
    <property type="match status" value="1"/>
</dbReference>
<dbReference type="EC" id="2.7.1.100" evidence="7"/>